<evidence type="ECO:0000313" key="2">
    <source>
        <dbReference type="Proteomes" id="UP000006859"/>
    </source>
</evidence>
<protein>
    <submittedName>
        <fullName evidence="1">Uncharacterized protein</fullName>
    </submittedName>
</protein>
<accession>E0SFY3</accession>
<dbReference type="EMBL" id="CP002038">
    <property type="protein sequence ID" value="ADM98838.1"/>
    <property type="molecule type" value="Genomic_DNA"/>
</dbReference>
<dbReference type="AlphaFoldDB" id="E0SFY3"/>
<reference evidence="1 2" key="1">
    <citation type="journal article" date="2011" name="J. Bacteriol.">
        <title>Genome sequence of the plant-pathogenic bacterium Dickeya dadantii 3937.</title>
        <authorList>
            <person name="Glasner J.D."/>
            <person name="Yang C.H."/>
            <person name="Reverchon S."/>
            <person name="Hugouvieux-Cotte-Pattat N."/>
            <person name="Condemine G."/>
            <person name="Bohin J.P."/>
            <person name="Van Gijsegem F."/>
            <person name="Yang S."/>
            <person name="Franza T."/>
            <person name="Expert D."/>
            <person name="Plunkett G. III"/>
            <person name="San Francisco M.J."/>
            <person name="Charkowski A.O."/>
            <person name="Py B."/>
            <person name="Bell K."/>
            <person name="Rauscher L."/>
            <person name="Rodriguez-Palenzuela P."/>
            <person name="Toussaint A."/>
            <person name="Holeva M.C."/>
            <person name="He S.Y."/>
            <person name="Douet V."/>
            <person name="Boccara M."/>
            <person name="Blanco C."/>
            <person name="Toth I."/>
            <person name="Anderson B.D."/>
            <person name="Biehl B.S."/>
            <person name="Mau B."/>
            <person name="Flynn S.M."/>
            <person name="Barras F."/>
            <person name="Lindeberg M."/>
            <person name="Birch P.R."/>
            <person name="Tsuyumu S."/>
            <person name="Shi X."/>
            <person name="Hibbing M."/>
            <person name="Yap M.N."/>
            <person name="Carpentier M."/>
            <person name="Dassa E."/>
            <person name="Umehara M."/>
            <person name="Kim J.F."/>
            <person name="Rusch M."/>
            <person name="Soni P."/>
            <person name="Mayhew G.F."/>
            <person name="Fouts D.E."/>
            <person name="Gill S.R."/>
            <person name="Blattner F.R."/>
            <person name="Keen N.T."/>
            <person name="Perna N.T."/>
        </authorList>
    </citation>
    <scope>NUCLEOTIDE SEQUENCE [LARGE SCALE GENOMIC DNA]</scope>
    <source>
        <strain evidence="1 2">3937</strain>
    </source>
</reference>
<name>E0SFY3_DICD3</name>
<dbReference type="KEGG" id="ddd:Dda3937_03125"/>
<gene>
    <name evidence="1" type="ordered locus">Dda3937_03125</name>
</gene>
<dbReference type="Proteomes" id="UP000006859">
    <property type="component" value="Chromosome"/>
</dbReference>
<sequence>MEDLQFDFEVVIEAEGERRGPMVEPFHPRTSTRLRTIPKGFDE</sequence>
<keyword evidence="2" id="KW-1185">Reference proteome</keyword>
<dbReference type="HOGENOM" id="CLU_3232763_0_0_6"/>
<organism evidence="1 2">
    <name type="scientific">Dickeya dadantii (strain 3937)</name>
    <name type="common">Erwinia chrysanthemi (strain 3937)</name>
    <dbReference type="NCBI Taxonomy" id="198628"/>
    <lineage>
        <taxon>Bacteria</taxon>
        <taxon>Pseudomonadati</taxon>
        <taxon>Pseudomonadota</taxon>
        <taxon>Gammaproteobacteria</taxon>
        <taxon>Enterobacterales</taxon>
        <taxon>Pectobacteriaceae</taxon>
        <taxon>Dickeya</taxon>
    </lineage>
</organism>
<evidence type="ECO:0000313" key="1">
    <source>
        <dbReference type="EMBL" id="ADM98838.1"/>
    </source>
</evidence>
<proteinExistence type="predicted"/>